<evidence type="ECO:0000256" key="1">
    <source>
        <dbReference type="ARBA" id="ARBA00004496"/>
    </source>
</evidence>
<evidence type="ECO:0000256" key="3">
    <source>
        <dbReference type="ARBA" id="ARBA00022490"/>
    </source>
</evidence>
<evidence type="ECO:0000256" key="6">
    <source>
        <dbReference type="SAM" id="Coils"/>
    </source>
</evidence>
<comment type="subcellular location">
    <subcellularLocation>
        <location evidence="1">Cytoplasm</location>
    </subcellularLocation>
</comment>
<sequence>MLTKRRLTLVAGTDIDDSPVISAGQLQQHQQGLAVIDVAHQQANALLEQARQQAQEAIAHATSQAEQQFWHQANDILQGWQQEREQMETWMVSQCGQLLNEAMLQLLTTLPDAERYPALLRQLLRTQGGGGHGRLYCHPEKQSDVSAWLSEHNHLGWVLSGDESLAHDTLKLMTPQGVMTLSWQQAVASLLPLPQPENAEP</sequence>
<dbReference type="Proteomes" id="UP001219630">
    <property type="component" value="Chromosome"/>
</dbReference>
<protein>
    <submittedName>
        <fullName evidence="7">Type III secretion system stator protein SctL</fullName>
    </submittedName>
</protein>
<dbReference type="NCBIfam" id="TIGR02499">
    <property type="entry name" value="HrpE_YscL_not"/>
    <property type="match status" value="1"/>
</dbReference>
<dbReference type="InterPro" id="IPR012842">
    <property type="entry name" value="T3SS_SctL/SctL2"/>
</dbReference>
<dbReference type="RefSeq" id="WP_125259341.1">
    <property type="nucleotide sequence ID" value="NZ_CP114280.1"/>
</dbReference>
<evidence type="ECO:0000313" key="8">
    <source>
        <dbReference type="Proteomes" id="UP001219630"/>
    </source>
</evidence>
<keyword evidence="2" id="KW-0813">Transport</keyword>
<feature type="coiled-coil region" evidence="6">
    <location>
        <begin position="36"/>
        <end position="67"/>
    </location>
</feature>
<organism evidence="7 8">
    <name type="scientific">Dickeya lacustris</name>
    <dbReference type="NCBI Taxonomy" id="2259638"/>
    <lineage>
        <taxon>Bacteria</taxon>
        <taxon>Pseudomonadati</taxon>
        <taxon>Pseudomonadota</taxon>
        <taxon>Gammaproteobacteria</taxon>
        <taxon>Enterobacterales</taxon>
        <taxon>Pectobacteriaceae</taxon>
        <taxon>Dickeya</taxon>
    </lineage>
</organism>
<comment type="similarity">
    <text evidence="5">Belongs to the SctL stator family.</text>
</comment>
<evidence type="ECO:0000256" key="5">
    <source>
        <dbReference type="ARBA" id="ARBA00024335"/>
    </source>
</evidence>
<evidence type="ECO:0000256" key="4">
    <source>
        <dbReference type="ARBA" id="ARBA00022927"/>
    </source>
</evidence>
<dbReference type="InterPro" id="IPR009335">
    <property type="entry name" value="T3SS_HrpE/ATPase_suE"/>
</dbReference>
<keyword evidence="6" id="KW-0175">Coiled coil</keyword>
<gene>
    <name evidence="7" type="primary">sctL</name>
    <name evidence="7" type="ORF">O1Q98_02695</name>
</gene>
<keyword evidence="8" id="KW-1185">Reference proteome</keyword>
<evidence type="ECO:0000313" key="7">
    <source>
        <dbReference type="EMBL" id="WFN56237.1"/>
    </source>
</evidence>
<keyword evidence="3" id="KW-0963">Cytoplasm</keyword>
<dbReference type="EMBL" id="CP114280">
    <property type="protein sequence ID" value="WFN56237.1"/>
    <property type="molecule type" value="Genomic_DNA"/>
</dbReference>
<proteinExistence type="inferred from homology"/>
<keyword evidence="4" id="KW-0653">Protein transport</keyword>
<name>A0ABY8G8F3_9GAMM</name>
<evidence type="ECO:0000256" key="2">
    <source>
        <dbReference type="ARBA" id="ARBA00022448"/>
    </source>
</evidence>
<accession>A0ABY8G8F3</accession>
<dbReference type="Pfam" id="PF06188">
    <property type="entry name" value="HrpE"/>
    <property type="match status" value="1"/>
</dbReference>
<reference evidence="7 8" key="1">
    <citation type="submission" date="2022-12" db="EMBL/GenBank/DDBJ databases">
        <title>Complete genome sequencing of Dickeya lacustris type strain LMG30899.</title>
        <authorList>
            <person name="Dobhal S."/>
            <person name="Arizala D."/>
            <person name="Arif M."/>
        </authorList>
    </citation>
    <scope>NUCLEOTIDE SEQUENCE [LARGE SCALE GENOMIC DNA]</scope>
    <source>
        <strain evidence="7 8">LMG30899</strain>
    </source>
</reference>